<dbReference type="Gene3D" id="2.170.270.10">
    <property type="entry name" value="SET domain"/>
    <property type="match status" value="1"/>
</dbReference>
<dbReference type="EMBL" id="JARKIE010000411">
    <property type="protein sequence ID" value="KAJ7642914.1"/>
    <property type="molecule type" value="Genomic_DNA"/>
</dbReference>
<proteinExistence type="predicted"/>
<dbReference type="AlphaFoldDB" id="A0AAD7FX84"/>
<accession>A0AAD7FX84</accession>
<keyword evidence="3" id="KW-1185">Reference proteome</keyword>
<organism evidence="2 3">
    <name type="scientific">Mycena rosella</name>
    <name type="common">Pink bonnet</name>
    <name type="synonym">Agaricus rosellus</name>
    <dbReference type="NCBI Taxonomy" id="1033263"/>
    <lineage>
        <taxon>Eukaryota</taxon>
        <taxon>Fungi</taxon>
        <taxon>Dikarya</taxon>
        <taxon>Basidiomycota</taxon>
        <taxon>Agaricomycotina</taxon>
        <taxon>Agaricomycetes</taxon>
        <taxon>Agaricomycetidae</taxon>
        <taxon>Agaricales</taxon>
        <taxon>Marasmiineae</taxon>
        <taxon>Mycenaceae</taxon>
        <taxon>Mycena</taxon>
    </lineage>
</organism>
<evidence type="ECO:0000259" key="1">
    <source>
        <dbReference type="Pfam" id="PF00856"/>
    </source>
</evidence>
<dbReference type="InterPro" id="IPR046341">
    <property type="entry name" value="SET_dom_sf"/>
</dbReference>
<gene>
    <name evidence="2" type="ORF">B0H17DRAFT_1216282</name>
</gene>
<dbReference type="InterPro" id="IPR053185">
    <property type="entry name" value="SET_domain_protein"/>
</dbReference>
<dbReference type="Pfam" id="PF00856">
    <property type="entry name" value="SET"/>
    <property type="match status" value="1"/>
</dbReference>
<name>A0AAD7FX84_MYCRO</name>
<dbReference type="CDD" id="cd20071">
    <property type="entry name" value="SET_SMYD"/>
    <property type="match status" value="1"/>
</dbReference>
<sequence>MRLEEDSTSGAQAFSVVDLSVLAGSYATDATCPMLLDASIVPVLHKRFNLPPPGPSPPAFIIADAGTKGVGLFATRDIPAGALILVERPIIVVPAIVPFPRKTVAYAALLPHLSQAARAALLGLTNCKPPSECGPVEGIVWTNASQIDLPILSPTAAEYGGVFPHSAARTIGRLCDLSTTLKWDLASFSIAMYAQRAHAAGEELHIQYIDVLVPRAARRTQLARSYGFECARAHYTQPDDAARAALAAWPQTREFLPWTTDLLLADDAGMQIPFLEEIALSFALLGDARGFRVWAQRVVKLCSAQDPEGAGEFTAWMKSPQTFRLWGWRAKQRRLLDKQLGG</sequence>
<dbReference type="SUPFAM" id="SSF82199">
    <property type="entry name" value="SET domain"/>
    <property type="match status" value="1"/>
</dbReference>
<feature type="domain" description="SET" evidence="1">
    <location>
        <begin position="69"/>
        <end position="208"/>
    </location>
</feature>
<protein>
    <recommendedName>
        <fullName evidence="1">SET domain-containing protein</fullName>
    </recommendedName>
</protein>
<dbReference type="PANTHER" id="PTHR47332">
    <property type="entry name" value="SET DOMAIN-CONTAINING PROTEIN 5"/>
    <property type="match status" value="1"/>
</dbReference>
<dbReference type="PANTHER" id="PTHR47332:SF4">
    <property type="entry name" value="SET DOMAIN-CONTAINING PROTEIN 5"/>
    <property type="match status" value="1"/>
</dbReference>
<comment type="caution">
    <text evidence="2">The sequence shown here is derived from an EMBL/GenBank/DDBJ whole genome shotgun (WGS) entry which is preliminary data.</text>
</comment>
<evidence type="ECO:0000313" key="3">
    <source>
        <dbReference type="Proteomes" id="UP001221757"/>
    </source>
</evidence>
<evidence type="ECO:0000313" key="2">
    <source>
        <dbReference type="EMBL" id="KAJ7642914.1"/>
    </source>
</evidence>
<dbReference type="Proteomes" id="UP001221757">
    <property type="component" value="Unassembled WGS sequence"/>
</dbReference>
<dbReference type="InterPro" id="IPR001214">
    <property type="entry name" value="SET_dom"/>
</dbReference>
<reference evidence="2" key="1">
    <citation type="submission" date="2023-03" db="EMBL/GenBank/DDBJ databases">
        <title>Massive genome expansion in bonnet fungi (Mycena s.s.) driven by repeated elements and novel gene families across ecological guilds.</title>
        <authorList>
            <consortium name="Lawrence Berkeley National Laboratory"/>
            <person name="Harder C.B."/>
            <person name="Miyauchi S."/>
            <person name="Viragh M."/>
            <person name="Kuo A."/>
            <person name="Thoen E."/>
            <person name="Andreopoulos B."/>
            <person name="Lu D."/>
            <person name="Skrede I."/>
            <person name="Drula E."/>
            <person name="Henrissat B."/>
            <person name="Morin E."/>
            <person name="Kohler A."/>
            <person name="Barry K."/>
            <person name="LaButti K."/>
            <person name="Morin E."/>
            <person name="Salamov A."/>
            <person name="Lipzen A."/>
            <person name="Mereny Z."/>
            <person name="Hegedus B."/>
            <person name="Baldrian P."/>
            <person name="Stursova M."/>
            <person name="Weitz H."/>
            <person name="Taylor A."/>
            <person name="Grigoriev I.V."/>
            <person name="Nagy L.G."/>
            <person name="Martin F."/>
            <person name="Kauserud H."/>
        </authorList>
    </citation>
    <scope>NUCLEOTIDE SEQUENCE</scope>
    <source>
        <strain evidence="2">CBHHK067</strain>
    </source>
</reference>